<evidence type="ECO:0000313" key="1">
    <source>
        <dbReference type="EMBL" id="UWZ58796.1"/>
    </source>
</evidence>
<gene>
    <name evidence="1" type="ORF">Daura_23085</name>
</gene>
<keyword evidence="2" id="KW-1185">Reference proteome</keyword>
<accession>A0A9Q9MN19</accession>
<organism evidence="1 2">
    <name type="scientific">Dactylosporangium aurantiacum</name>
    <dbReference type="NCBI Taxonomy" id="35754"/>
    <lineage>
        <taxon>Bacteria</taxon>
        <taxon>Bacillati</taxon>
        <taxon>Actinomycetota</taxon>
        <taxon>Actinomycetes</taxon>
        <taxon>Micromonosporales</taxon>
        <taxon>Micromonosporaceae</taxon>
        <taxon>Dactylosporangium</taxon>
    </lineage>
</organism>
<reference evidence="1" key="1">
    <citation type="submission" date="2021-04" db="EMBL/GenBank/DDBJ databases">
        <title>Dactylosporangium aurantiacum NRRL B-8018 full assembly.</title>
        <authorList>
            <person name="Hartkoorn R.C."/>
            <person name="Beaudoing E."/>
            <person name="Hot D."/>
        </authorList>
    </citation>
    <scope>NUCLEOTIDE SEQUENCE</scope>
    <source>
        <strain evidence="1">NRRL B-8018</strain>
    </source>
</reference>
<proteinExistence type="predicted"/>
<dbReference type="Proteomes" id="UP001058003">
    <property type="component" value="Chromosome"/>
</dbReference>
<protein>
    <submittedName>
        <fullName evidence="1">Uncharacterized protein</fullName>
    </submittedName>
</protein>
<dbReference type="OrthoDB" id="3290550at2"/>
<dbReference type="AlphaFoldDB" id="A0A9Q9MN19"/>
<dbReference type="EMBL" id="CP073767">
    <property type="protein sequence ID" value="UWZ58796.1"/>
    <property type="molecule type" value="Genomic_DNA"/>
</dbReference>
<sequence length="59" mass="6285">MTGPITGPAIDGKELHRLCVFALALTCGHRVTLAVNGWYPVSVACCDRLGGTILHPLRL</sequence>
<dbReference type="KEGG" id="daur:Daura_23085"/>
<evidence type="ECO:0000313" key="2">
    <source>
        <dbReference type="Proteomes" id="UP001058003"/>
    </source>
</evidence>
<name>A0A9Q9MN19_9ACTN</name>
<dbReference type="RefSeq" id="WP_033361616.1">
    <property type="nucleotide sequence ID" value="NZ_CP073767.1"/>
</dbReference>